<dbReference type="InterPro" id="IPR036388">
    <property type="entry name" value="WH-like_DNA-bd_sf"/>
</dbReference>
<dbReference type="Proteomes" id="UP000572722">
    <property type="component" value="Unassembled WGS sequence"/>
</dbReference>
<dbReference type="GO" id="GO:0006355">
    <property type="term" value="P:regulation of DNA-templated transcription"/>
    <property type="evidence" value="ECO:0007669"/>
    <property type="project" value="InterPro"/>
</dbReference>
<dbReference type="Pfam" id="PF00486">
    <property type="entry name" value="Trans_reg_C"/>
    <property type="match status" value="1"/>
</dbReference>
<feature type="domain" description="OmpR/PhoB-type" evidence="5">
    <location>
        <begin position="13"/>
        <end position="112"/>
    </location>
</feature>
<evidence type="ECO:0000259" key="5">
    <source>
        <dbReference type="PROSITE" id="PS51755"/>
    </source>
</evidence>
<gene>
    <name evidence="6" type="ORF">F0237_04670</name>
</gene>
<keyword evidence="4" id="KW-0472">Membrane</keyword>
<evidence type="ECO:0000313" key="6">
    <source>
        <dbReference type="EMBL" id="NOI79952.1"/>
    </source>
</evidence>
<keyword evidence="4" id="KW-0812">Transmembrane</keyword>
<dbReference type="PROSITE" id="PS51755">
    <property type="entry name" value="OMPR_PHOB"/>
    <property type="match status" value="1"/>
</dbReference>
<protein>
    <submittedName>
        <fullName evidence="6">Helix-turn-helix domain-containing protein</fullName>
    </submittedName>
</protein>
<dbReference type="Gene3D" id="1.10.10.10">
    <property type="entry name" value="Winged helix-like DNA-binding domain superfamily/Winged helix DNA-binding domain"/>
    <property type="match status" value="1"/>
</dbReference>
<comment type="caution">
    <text evidence="6">The sequence shown here is derived from an EMBL/GenBank/DDBJ whole genome shotgun (WGS) entry which is preliminary data.</text>
</comment>
<keyword evidence="4" id="KW-1133">Transmembrane helix</keyword>
<dbReference type="CDD" id="cd00383">
    <property type="entry name" value="trans_reg_C"/>
    <property type="match status" value="1"/>
</dbReference>
<evidence type="ECO:0000256" key="2">
    <source>
        <dbReference type="PROSITE-ProRule" id="PRU01091"/>
    </source>
</evidence>
<evidence type="ECO:0000256" key="3">
    <source>
        <dbReference type="SAM" id="MobiDB-lite"/>
    </source>
</evidence>
<reference evidence="6 7" key="1">
    <citation type="submission" date="2019-08" db="EMBL/GenBank/DDBJ databases">
        <title>Draft genome sequencing and comparative genomics of hatchery-associated Vibrios.</title>
        <authorList>
            <person name="Kehlet-Delgado H."/>
            <person name="Mueller R.S."/>
        </authorList>
    </citation>
    <scope>NUCLEOTIDE SEQUENCE [LARGE SCALE GENOMIC DNA]</scope>
    <source>
        <strain evidence="6 7">01-65-5-1</strain>
    </source>
</reference>
<feature type="DNA-binding region" description="OmpR/PhoB-type" evidence="2">
    <location>
        <begin position="13"/>
        <end position="112"/>
    </location>
</feature>
<dbReference type="GO" id="GO:0003677">
    <property type="term" value="F:DNA binding"/>
    <property type="evidence" value="ECO:0007669"/>
    <property type="project" value="UniProtKB-UniRule"/>
</dbReference>
<feature type="compositionally biased region" description="Polar residues" evidence="3">
    <location>
        <begin position="123"/>
        <end position="139"/>
    </location>
</feature>
<dbReference type="SMART" id="SM00862">
    <property type="entry name" value="Trans_reg_C"/>
    <property type="match status" value="1"/>
</dbReference>
<evidence type="ECO:0000256" key="4">
    <source>
        <dbReference type="SAM" id="Phobius"/>
    </source>
</evidence>
<name>A0AAE5GN68_9VIBR</name>
<dbReference type="SUPFAM" id="SSF46894">
    <property type="entry name" value="C-terminal effector domain of the bipartite response regulators"/>
    <property type="match status" value="1"/>
</dbReference>
<feature type="transmembrane region" description="Helical" evidence="4">
    <location>
        <begin position="155"/>
        <end position="176"/>
    </location>
</feature>
<dbReference type="RefSeq" id="WP_171320627.1">
    <property type="nucleotide sequence ID" value="NZ_VTXO01000001.1"/>
</dbReference>
<dbReference type="InterPro" id="IPR001867">
    <property type="entry name" value="OmpR/PhoB-type_DNA-bd"/>
</dbReference>
<proteinExistence type="predicted"/>
<evidence type="ECO:0000313" key="7">
    <source>
        <dbReference type="Proteomes" id="UP000572722"/>
    </source>
</evidence>
<accession>A0AAE5GN68</accession>
<evidence type="ECO:0000256" key="1">
    <source>
        <dbReference type="ARBA" id="ARBA00023125"/>
    </source>
</evidence>
<feature type="region of interest" description="Disordered" evidence="3">
    <location>
        <begin position="115"/>
        <end position="144"/>
    </location>
</feature>
<sequence>MLIHKPELHTFEEQSFSVGSCTLKIREHSSEIIHGNGNSYSITIKEGEVLKNLLLSDGEVSTKDELISAAWGNPEAIGSNSLPVAISNLRKVLEPESIKIINVPRKGYKLSFSEAPKRDQRISGHQKSSDAPSMNSVPQSDDDEELTNMSITRKLFAFFSAATTLLVLFYSAFSWVSVSCSIENGTKVCAIDGDLQGHSAFNAQKGSTLFVSSNGKRYEVTNDN</sequence>
<keyword evidence="1 2" id="KW-0238">DNA-binding</keyword>
<dbReference type="EMBL" id="VTXO01000001">
    <property type="protein sequence ID" value="NOI79952.1"/>
    <property type="molecule type" value="Genomic_DNA"/>
</dbReference>
<dbReference type="InterPro" id="IPR016032">
    <property type="entry name" value="Sig_transdc_resp-reg_C-effctor"/>
</dbReference>
<organism evidence="6 7">
    <name type="scientific">Vibrio tubiashii</name>
    <dbReference type="NCBI Taxonomy" id="29498"/>
    <lineage>
        <taxon>Bacteria</taxon>
        <taxon>Pseudomonadati</taxon>
        <taxon>Pseudomonadota</taxon>
        <taxon>Gammaproteobacteria</taxon>
        <taxon>Vibrionales</taxon>
        <taxon>Vibrionaceae</taxon>
        <taxon>Vibrio</taxon>
        <taxon>Vibrio oreintalis group</taxon>
    </lineage>
</organism>
<dbReference type="AlphaFoldDB" id="A0AAE5GN68"/>
<dbReference type="GO" id="GO:0000160">
    <property type="term" value="P:phosphorelay signal transduction system"/>
    <property type="evidence" value="ECO:0007669"/>
    <property type="project" value="InterPro"/>
</dbReference>